<dbReference type="PANTHER" id="PTHR21344:SF1">
    <property type="entry name" value="RAL GTPASE-ACTIVATING PROTEIN SUBUNIT BETA"/>
    <property type="match status" value="1"/>
</dbReference>
<evidence type="ECO:0000313" key="4">
    <source>
        <dbReference type="Proteomes" id="UP000695007"/>
    </source>
</evidence>
<sequence>MYGPMFPELKINEEDSQLVSSTMSNEAVAQAWYRLLRTIGDPVDLCRPAVISQTQAFLRYAIASPNVVDPCQHPCLQQLPYIFLKAIKGIAGQVDAFLGIPKSSLIGLTTSRVTSTPLMSSNSGPSSTSSTASMMSLNQDIRPPLASGRPKCNSILHLFGEWLFEAAFVGTDGWSQNLPQTNNAPKRPSSVLVDGPSSLQENLGEVPPSLSIDRFESGRAEAMGTLCRIFCAKKTGEEILPVYLARFYQAMNYGLKINKFSEVKECGETLASILSNSSDLFRLDLDGVQVLVPAVLSALEIVLPEKDLRLKSNSVSKVELCRSSINLLLSMLSLPLHFQNLQIKDISTPTSNNQEKIQVTFAQLKPKLMNLLINALQVEVDPQNTHMLLGGLLLSVQDSAAAEEAEQVTQPDSTISNDTTTNLLSSDSAHALFVRATYLVCHRLISSWKTDLNISLAALEMLSGLARTRIRETDALECKRAVKWLCDYIAYQCWRPPPAHSKDLHSTIVAAFACLTTWLTAHPQLLQDKECLATVLEVVELGVSGSKSIGKPGEPIKMKDEKELKPASMRVRDAADALLTIILEQVGYFPSVCGAESLSSLLDEVSLLRHCNSWPGGQVPRETAVERFRYFVADNATMLALLEEPLGNDQDPQPTVTVLIRGPFGRHAWTMQLRHLPRHRSVVRSANSNPGRPLPLQEVQPPVDYKPRFFPDNVDKIPHCKVDESIPSLEAVVNENETMKNEHQILDQLLDYAISNETKFNKENVDRVSSEKISECSPPKICHEFQTARLFLSHFGFLKLGPGTQNDMNASGGGLIALDPTITGFASDLANLDHISARTCDTVHIFYVKSGQATPGTILSNVLHESCVSPNFLEFLVSLGWPVSVSSHAGWTGHVETSWRSTSARTSSPPQAEEADHGGSLYDGSSHVLYWADVSSEVAFVVPTPSANVIPEPVTESHYTQSNSVWFERCVGSSNTLAFSNSSTLIGQPRAMSLDLEKQSANMASPPIGMQQNEPTKPRRVTKHLFPAQTDTKIMVVWLESLEDSAQFPISALLPHTHTGLDHSRTLQSTDVHVIFLQALASGLMRVKLQGPTSRMNLATPLIDGMVVSRRALGSLVRQTALNIGRRKRLDNDSYHPPHVRRRLKIQDMVQKYKRNLQQPELLTLLFNNTQLAEYIEQYFQISWLLQVFVNMLILSVCGSRMPHALASIFLKCKKVADLITRKKLKTMHNYNGYNANFELRELSHAYSNVYIILHYDYINTVQMIANSKKHKSVILIKLQDNIA</sequence>
<dbReference type="KEGG" id="csol:105363553"/>
<gene>
    <name evidence="5" type="primary">LOC105363553</name>
</gene>
<dbReference type="Gene3D" id="3.40.50.11210">
    <property type="entry name" value="Rap/Ran-GAP"/>
    <property type="match status" value="1"/>
</dbReference>
<dbReference type="SUPFAM" id="SSF111347">
    <property type="entry name" value="Rap/Ran-GAP"/>
    <property type="match status" value="1"/>
</dbReference>
<proteinExistence type="predicted"/>
<evidence type="ECO:0000313" key="5">
    <source>
        <dbReference type="RefSeq" id="XP_011499586.1"/>
    </source>
</evidence>
<dbReference type="GO" id="GO:0051056">
    <property type="term" value="P:regulation of small GTPase mediated signal transduction"/>
    <property type="evidence" value="ECO:0007669"/>
    <property type="project" value="InterPro"/>
</dbReference>
<feature type="compositionally biased region" description="Low complexity" evidence="2">
    <location>
        <begin position="898"/>
        <end position="908"/>
    </location>
</feature>
<feature type="region of interest" description="Disordered" evidence="2">
    <location>
        <begin position="179"/>
        <end position="203"/>
    </location>
</feature>
<dbReference type="GO" id="GO:0005096">
    <property type="term" value="F:GTPase activator activity"/>
    <property type="evidence" value="ECO:0007669"/>
    <property type="project" value="UniProtKB-KW"/>
</dbReference>
<feature type="domain" description="Rap-GAP" evidence="3">
    <location>
        <begin position="829"/>
        <end position="1084"/>
    </location>
</feature>
<dbReference type="RefSeq" id="XP_011499586.1">
    <property type="nucleotide sequence ID" value="XM_011501284.1"/>
</dbReference>
<evidence type="ECO:0000256" key="2">
    <source>
        <dbReference type="SAM" id="MobiDB-lite"/>
    </source>
</evidence>
<dbReference type="Proteomes" id="UP000695007">
    <property type="component" value="Unplaced"/>
</dbReference>
<evidence type="ECO:0000256" key="1">
    <source>
        <dbReference type="ARBA" id="ARBA00022468"/>
    </source>
</evidence>
<dbReference type="PROSITE" id="PS50085">
    <property type="entry name" value="RAPGAP"/>
    <property type="match status" value="1"/>
</dbReference>
<accession>A0AAJ6YK75</accession>
<reference evidence="5" key="1">
    <citation type="submission" date="2025-08" db="UniProtKB">
        <authorList>
            <consortium name="RefSeq"/>
        </authorList>
    </citation>
    <scope>IDENTIFICATION</scope>
</reference>
<evidence type="ECO:0000259" key="3">
    <source>
        <dbReference type="PROSITE" id="PS50085"/>
    </source>
</evidence>
<feature type="region of interest" description="Disordered" evidence="2">
    <location>
        <begin position="898"/>
        <end position="919"/>
    </location>
</feature>
<protein>
    <submittedName>
        <fullName evidence="5">Ral GTPase-activating protein subunit beta</fullName>
    </submittedName>
</protein>
<name>A0AAJ6YK75_9HYME</name>
<keyword evidence="4" id="KW-1185">Reference proteome</keyword>
<dbReference type="InterPro" id="IPR035974">
    <property type="entry name" value="Rap/Ran-GAP_sf"/>
</dbReference>
<keyword evidence="1" id="KW-0343">GTPase activation</keyword>
<dbReference type="InterPro" id="IPR039930">
    <property type="entry name" value="RALGAPB"/>
</dbReference>
<organism evidence="4 5">
    <name type="scientific">Ceratosolen solmsi marchali</name>
    <dbReference type="NCBI Taxonomy" id="326594"/>
    <lineage>
        <taxon>Eukaryota</taxon>
        <taxon>Metazoa</taxon>
        <taxon>Ecdysozoa</taxon>
        <taxon>Arthropoda</taxon>
        <taxon>Hexapoda</taxon>
        <taxon>Insecta</taxon>
        <taxon>Pterygota</taxon>
        <taxon>Neoptera</taxon>
        <taxon>Endopterygota</taxon>
        <taxon>Hymenoptera</taxon>
        <taxon>Apocrita</taxon>
        <taxon>Proctotrupomorpha</taxon>
        <taxon>Chalcidoidea</taxon>
        <taxon>Agaonidae</taxon>
        <taxon>Agaoninae</taxon>
        <taxon>Ceratosolen</taxon>
    </lineage>
</organism>
<dbReference type="InterPro" id="IPR000331">
    <property type="entry name" value="Rap/Ran_GAP_dom"/>
</dbReference>
<dbReference type="GeneID" id="105363553"/>
<dbReference type="PANTHER" id="PTHR21344">
    <property type="entry name" value="RAL GTPASE-ACTIVATING PROTEIN SUBUNIT BETA"/>
    <property type="match status" value="1"/>
</dbReference>